<sequence length="235" mass="25115">MQKLIIKQLGGIASVAHAVRSNREMSLRAPTASIAEVASLSGDFNALLDELEQRQTHLRFENESLTHIAEHDALTNLLNRASFERRLTAMANDAAAHDQSFAVLYLDADQFKAINDGHGHAAGDVVLQTLAVSLKACLRSGDAAGRLGGDEFAVLLGAPSDMGSADYFMDALHVQLLNPITLPTGDELLLGVSCGAAVFPVDGTSAAELLRKADKAMYREKHSRRARDPSAEGVL</sequence>
<proteinExistence type="predicted"/>
<dbReference type="Pfam" id="PF00990">
    <property type="entry name" value="GGDEF"/>
    <property type="match status" value="1"/>
</dbReference>
<evidence type="ECO:0000313" key="3">
    <source>
        <dbReference type="EMBL" id="AYJ87300.1"/>
    </source>
</evidence>
<evidence type="ECO:0000259" key="2">
    <source>
        <dbReference type="PROSITE" id="PS50887"/>
    </source>
</evidence>
<dbReference type="CDD" id="cd01949">
    <property type="entry name" value="GGDEF"/>
    <property type="match status" value="1"/>
</dbReference>
<dbReference type="AlphaFoldDB" id="A0A494TDK1"/>
<dbReference type="KEGG" id="spha:D3Y57_16880"/>
<dbReference type="NCBIfam" id="TIGR00254">
    <property type="entry name" value="GGDEF"/>
    <property type="match status" value="1"/>
</dbReference>
<dbReference type="RefSeq" id="WP_121154464.1">
    <property type="nucleotide sequence ID" value="NZ_CP032829.1"/>
</dbReference>
<feature type="domain" description="HAMP" evidence="1">
    <location>
        <begin position="3"/>
        <end position="56"/>
    </location>
</feature>
<dbReference type="PANTHER" id="PTHR46663:SF2">
    <property type="entry name" value="GGDEF DOMAIN-CONTAINING PROTEIN"/>
    <property type="match status" value="1"/>
</dbReference>
<gene>
    <name evidence="3" type="ORF">D3Y57_16880</name>
</gene>
<evidence type="ECO:0000313" key="4">
    <source>
        <dbReference type="Proteomes" id="UP000276254"/>
    </source>
</evidence>
<dbReference type="GO" id="GO:0016020">
    <property type="term" value="C:membrane"/>
    <property type="evidence" value="ECO:0007669"/>
    <property type="project" value="InterPro"/>
</dbReference>
<dbReference type="InterPro" id="IPR043128">
    <property type="entry name" value="Rev_trsase/Diguanyl_cyclase"/>
</dbReference>
<protein>
    <submittedName>
        <fullName evidence="3">GGDEF domain-containing protein</fullName>
    </submittedName>
</protein>
<accession>A0A494TDK1</accession>
<dbReference type="SUPFAM" id="SSF55073">
    <property type="entry name" value="Nucleotide cyclase"/>
    <property type="match status" value="1"/>
</dbReference>
<dbReference type="PROSITE" id="PS50887">
    <property type="entry name" value="GGDEF"/>
    <property type="match status" value="1"/>
</dbReference>
<dbReference type="EMBL" id="CP032829">
    <property type="protein sequence ID" value="AYJ87300.1"/>
    <property type="molecule type" value="Genomic_DNA"/>
</dbReference>
<dbReference type="PANTHER" id="PTHR46663">
    <property type="entry name" value="DIGUANYLATE CYCLASE DGCT-RELATED"/>
    <property type="match status" value="1"/>
</dbReference>
<dbReference type="Proteomes" id="UP000276254">
    <property type="component" value="Chromosome"/>
</dbReference>
<dbReference type="InterPro" id="IPR003660">
    <property type="entry name" value="HAMP_dom"/>
</dbReference>
<dbReference type="GO" id="GO:0007165">
    <property type="term" value="P:signal transduction"/>
    <property type="evidence" value="ECO:0007669"/>
    <property type="project" value="InterPro"/>
</dbReference>
<keyword evidence="4" id="KW-1185">Reference proteome</keyword>
<dbReference type="OrthoDB" id="384661at2"/>
<dbReference type="InterPro" id="IPR052163">
    <property type="entry name" value="DGC-Regulatory_Protein"/>
</dbReference>
<dbReference type="PROSITE" id="PS50885">
    <property type="entry name" value="HAMP"/>
    <property type="match status" value="1"/>
</dbReference>
<evidence type="ECO:0000259" key="1">
    <source>
        <dbReference type="PROSITE" id="PS50885"/>
    </source>
</evidence>
<dbReference type="SMART" id="SM00304">
    <property type="entry name" value="HAMP"/>
    <property type="match status" value="1"/>
</dbReference>
<dbReference type="Gene3D" id="3.30.70.270">
    <property type="match status" value="1"/>
</dbReference>
<feature type="domain" description="GGDEF" evidence="2">
    <location>
        <begin position="99"/>
        <end position="233"/>
    </location>
</feature>
<dbReference type="InterPro" id="IPR000160">
    <property type="entry name" value="GGDEF_dom"/>
</dbReference>
<reference evidence="3 4" key="1">
    <citation type="submission" date="2018-09" db="EMBL/GenBank/DDBJ databases">
        <title>Sphingomonas peninsula sp. nov., isolated from fildes peninsula, Antarctic soil.</title>
        <authorList>
            <person name="Yingchao G."/>
        </authorList>
    </citation>
    <scope>NUCLEOTIDE SEQUENCE [LARGE SCALE GENOMIC DNA]</scope>
    <source>
        <strain evidence="3 4">YZ-8</strain>
    </source>
</reference>
<name>A0A494TDK1_SPHPE</name>
<dbReference type="SMART" id="SM00267">
    <property type="entry name" value="GGDEF"/>
    <property type="match status" value="1"/>
</dbReference>
<organism evidence="3 4">
    <name type="scientific">Sphingomonas paeninsulae</name>
    <dbReference type="NCBI Taxonomy" id="2319844"/>
    <lineage>
        <taxon>Bacteria</taxon>
        <taxon>Pseudomonadati</taxon>
        <taxon>Pseudomonadota</taxon>
        <taxon>Alphaproteobacteria</taxon>
        <taxon>Sphingomonadales</taxon>
        <taxon>Sphingomonadaceae</taxon>
        <taxon>Sphingomonas</taxon>
    </lineage>
</organism>
<dbReference type="InterPro" id="IPR029787">
    <property type="entry name" value="Nucleotide_cyclase"/>
</dbReference>